<evidence type="ECO:0000313" key="2">
    <source>
        <dbReference type="Proteomes" id="UP001186944"/>
    </source>
</evidence>
<protein>
    <recommendedName>
        <fullName evidence="3">Tesmin/TSO1-like CXC domain-containing protein</fullName>
    </recommendedName>
</protein>
<gene>
    <name evidence="1" type="ORF">FSP39_023104</name>
</gene>
<dbReference type="EMBL" id="VSWD01000002">
    <property type="protein sequence ID" value="KAK3107831.1"/>
    <property type="molecule type" value="Genomic_DNA"/>
</dbReference>
<dbReference type="Gene3D" id="3.40.50.1010">
    <property type="entry name" value="5'-nuclease"/>
    <property type="match status" value="1"/>
</dbReference>
<dbReference type="InterPro" id="IPR029060">
    <property type="entry name" value="PIN-like_dom_sf"/>
</dbReference>
<comment type="caution">
    <text evidence="1">The sequence shown here is derived from an EMBL/GenBank/DDBJ whole genome shotgun (WGS) entry which is preliminary data.</text>
</comment>
<proteinExistence type="predicted"/>
<evidence type="ECO:0008006" key="3">
    <source>
        <dbReference type="Google" id="ProtNLM"/>
    </source>
</evidence>
<keyword evidence="2" id="KW-1185">Reference proteome</keyword>
<name>A0AA88YMG1_PINIB</name>
<dbReference type="PANTHER" id="PTHR46704:SF1">
    <property type="entry name" value="TELOMERE LENGTH REGULATION PROTEIN TEL2 HOMOLOG"/>
    <property type="match status" value="1"/>
</dbReference>
<organism evidence="1 2">
    <name type="scientific">Pinctada imbricata</name>
    <name type="common">Atlantic pearl-oyster</name>
    <name type="synonym">Pinctada martensii</name>
    <dbReference type="NCBI Taxonomy" id="66713"/>
    <lineage>
        <taxon>Eukaryota</taxon>
        <taxon>Metazoa</taxon>
        <taxon>Spiralia</taxon>
        <taxon>Lophotrochozoa</taxon>
        <taxon>Mollusca</taxon>
        <taxon>Bivalvia</taxon>
        <taxon>Autobranchia</taxon>
        <taxon>Pteriomorphia</taxon>
        <taxon>Pterioida</taxon>
        <taxon>Pterioidea</taxon>
        <taxon>Pteriidae</taxon>
        <taxon>Pinctada</taxon>
    </lineage>
</organism>
<dbReference type="PANTHER" id="PTHR46704">
    <property type="entry name" value="CXC DOMAIN-CONTAINING PROTEIN-RELATED"/>
    <property type="match status" value="1"/>
</dbReference>
<evidence type="ECO:0000313" key="1">
    <source>
        <dbReference type="EMBL" id="KAK3107831.1"/>
    </source>
</evidence>
<dbReference type="Proteomes" id="UP001186944">
    <property type="component" value="Unassembled WGS sequence"/>
</dbReference>
<dbReference type="SUPFAM" id="SSF88723">
    <property type="entry name" value="PIN domain-like"/>
    <property type="match status" value="1"/>
</dbReference>
<accession>A0AA88YMG1</accession>
<sequence length="1027" mass="116002">MIHKSSHPGKSSMIFFPMIDMEPGDMSCVYSTLKFLCNEARKYSKCPIITFDQPLYWKALLIIRNEPEDASFGKIILRLGGFHLEMSFLGAIGHIMAGSGLEELLETVYAPNAVKHMLSGKAVSRALRGHFLVESALNSLIIQKVFTCEEIVTGDAHPLPRHEKHVRCDNEEEIVASDNDARSRNEKQPTYDNEEDILTDDAGLCATNEKQNDDENTHEILVDDVRPCTTDEEQTDEEILADEVVPRIRNDEQTNENKEVEKIIDRSFVTKDADLLGILEAFDGLKDKTLKISDVIEDKVFERVQCRISDYKDSLVDCKTANLWLTYLEMVVLLHRFVRAERTGDWLLHLDTVQRMLPYFAASGHNLYLKSAYIYLSDMLKMRTSHPDIYASFLSGQHVVRRTDRYWAGIWTDLTIEQVLMKSLKSSGGLTRGHGMSEFQRAVWILSSPVCAEFSLAMQNLTGIQYSSSEQHKDSYAPRQSRNAKDMKTLSDFLQERDPFQADMKELRNIDNGVTADANVNVDHCLEVGQKIVKSLAGQDAMTHVFKRKHQATTLATKTSVKVDDELISVDPQLMFQRLTTIARETSPDLSEIFKYELSNVPPALFDNSGLAREAHKSQLADAIWTDRDCGTDSLQSCRLFVLDGGSLLHRLSWPQKSTFGEIVQMYTQYVLNKFTNPCVVFDGYESAPSTKDMTHVRRCKGVQRRKTVFNESTVCTSKREAFLANVENKKEFLKLLTRKMREAGCEVLQAEGDADFKLVMTTIRKATSGDVALVGEDTDLLVLLLHHVPLELETNVFFFSDKQMKNFKIWDIKKSKHALGVAVCQSVLVIHAVTGCDTTSRLYSIGKQQALKKVIAQPSFYQEAASVFLQSDLAINTLEQIGEEIMASLYGAHPGEGLDVFRFRKFVSKMSTLEKHLDVQSLPPTSASAKQHLLRVYHQVQQWMGNDLEATDWGWKIDSNNRLQPIKCLLAPAPSNLLKVIRCNCKTNCDSKRCSCRRHGMKCSICCGECRGTSCSNADVEWQDGS</sequence>
<dbReference type="AlphaFoldDB" id="A0AA88YMG1"/>
<reference evidence="1" key="1">
    <citation type="submission" date="2019-08" db="EMBL/GenBank/DDBJ databases">
        <title>The improved chromosome-level genome for the pearl oyster Pinctada fucata martensii using PacBio sequencing and Hi-C.</title>
        <authorList>
            <person name="Zheng Z."/>
        </authorList>
    </citation>
    <scope>NUCLEOTIDE SEQUENCE</scope>
    <source>
        <strain evidence="1">ZZ-2019</strain>
        <tissue evidence="1">Adductor muscle</tissue>
    </source>
</reference>